<evidence type="ECO:0000256" key="6">
    <source>
        <dbReference type="ARBA" id="ARBA00022801"/>
    </source>
</evidence>
<reference evidence="16 17" key="1">
    <citation type="journal article" date="2010" name="Nature">
        <title>Genome sequencing and analysis of the model grass Brachypodium distachyon.</title>
        <authorList>
            <consortium name="International Brachypodium Initiative"/>
        </authorList>
    </citation>
    <scope>NUCLEOTIDE SEQUENCE [LARGE SCALE GENOMIC DNA]</scope>
    <source>
        <strain evidence="16 17">Bd21</strain>
    </source>
</reference>
<feature type="active site" evidence="13">
    <location>
        <position position="466"/>
    </location>
</feature>
<accession>I1HDC2</accession>
<reference evidence="16" key="2">
    <citation type="submission" date="2017-06" db="EMBL/GenBank/DDBJ databases">
        <title>WGS assembly of Brachypodium distachyon.</title>
        <authorList>
            <consortium name="The International Brachypodium Initiative"/>
            <person name="Lucas S."/>
            <person name="Harmon-Smith M."/>
            <person name="Lail K."/>
            <person name="Tice H."/>
            <person name="Grimwood J."/>
            <person name="Bruce D."/>
            <person name="Barry K."/>
            <person name="Shu S."/>
            <person name="Lindquist E."/>
            <person name="Wang M."/>
            <person name="Pitluck S."/>
            <person name="Vogel J.P."/>
            <person name="Garvin D.F."/>
            <person name="Mockler T.C."/>
            <person name="Schmutz J."/>
            <person name="Rokhsar D."/>
            <person name="Bevan M.W."/>
        </authorList>
    </citation>
    <scope>NUCLEOTIDE SEQUENCE</scope>
    <source>
        <strain evidence="16">Bd21</strain>
    </source>
</reference>
<keyword evidence="5 14" id="KW-0732">Signal</keyword>
<evidence type="ECO:0000256" key="11">
    <source>
        <dbReference type="ARBA" id="ARBA00023326"/>
    </source>
</evidence>
<dbReference type="OMA" id="YHRRTAN"/>
<dbReference type="GO" id="GO:0008810">
    <property type="term" value="F:cellulase activity"/>
    <property type="evidence" value="ECO:0007669"/>
    <property type="project" value="UniProtKB-EC"/>
</dbReference>
<dbReference type="STRING" id="15368.I1HDC2"/>
<sequence length="628" mass="67703">MAALLVILVLTAMAQVAYCGGGHDYGTALSKSILFLEAQRSGTLPSSQRIAWRANSGLLDGKANGVDLTGGYYDAGDNVKFGLPMAFTVTMMSWSIVEYGEQMAAAGQLDHAVEAVKWGTDYFIKAHPEANVLYGEVGDGDSDHSCWQRPEDMTTSRQAYRLDTQHPGSELAGETAAAMAAASLVFRRSNPGYASQLLQHSKQLFDFADKYRGRYDTSIPVAKGYYGSVSGYGDELLWASAWLYQATNDEHYLAYLANNGDSLGGTGWSTNQFGWDIKYPGVQVLASKILLQGKAGAAAHAGALRRYQQKADLFACSCLGKASNNNVQRTPGGMLYFQKWNNLQFVTSAAFLLAAYSDHLGQAKRAVQCPSGSTAQPAELLSFATAQVDYILGSNPRATSYMVGYGATYPREAHHRGASIVSFKSDPSFVGCNEGYSNWYGRKGSNPNLLDGAIVGGPDEYDNFADERNNYQQTEPTTYNNAPLMGVLARLAAGGSSRFDRSVSDEIATAGIKSDNRTSLPSLSPAADEHASPIAIEQNVTASWTEKGRTYTRYVVTVTNGYPHKTVQELHIGVAKLYGPVWGLRETRYGYVLPGSDPALLPAGGSAVFVYVHAAPPADVWVTGYKLV</sequence>
<keyword evidence="11 12" id="KW-0624">Polysaccharide degradation</keyword>
<comment type="similarity">
    <text evidence="3 12 14">Belongs to the glycosyl hydrolase 9 (cellulase E) family.</text>
</comment>
<dbReference type="InterPro" id="IPR019028">
    <property type="entry name" value="CBM_49"/>
</dbReference>
<feature type="active site" evidence="13">
    <location>
        <position position="475"/>
    </location>
</feature>
<dbReference type="EMBL" id="CM000881">
    <property type="protein sequence ID" value="KQK03329.1"/>
    <property type="molecule type" value="Genomic_DNA"/>
</dbReference>
<evidence type="ECO:0000313" key="17">
    <source>
        <dbReference type="EnsemblPlants" id="KQK03329"/>
    </source>
</evidence>
<dbReference type="Pfam" id="PF00759">
    <property type="entry name" value="Glyco_hydro_9"/>
    <property type="match status" value="1"/>
</dbReference>
<dbReference type="FunCoup" id="I1HDC2">
    <property type="interactions" value="210"/>
</dbReference>
<evidence type="ECO:0000256" key="2">
    <source>
        <dbReference type="ARBA" id="ARBA00004613"/>
    </source>
</evidence>
<keyword evidence="9 12" id="KW-0119">Carbohydrate metabolism</keyword>
<feature type="active site" evidence="12">
    <location>
        <position position="414"/>
    </location>
</feature>
<dbReference type="SMART" id="SM01063">
    <property type="entry name" value="CBM49"/>
    <property type="match status" value="1"/>
</dbReference>
<comment type="catalytic activity">
    <reaction evidence="1 14">
        <text>Endohydrolysis of (1-&gt;4)-beta-D-glucosidic linkages in cellulose, lichenin and cereal beta-D-glucans.</text>
        <dbReference type="EC" id="3.2.1.4"/>
    </reaction>
</comment>
<dbReference type="OrthoDB" id="10257085at2759"/>
<keyword evidence="10 12" id="KW-0326">Glycosidase</keyword>
<dbReference type="KEGG" id="bdi:100836131"/>
<keyword evidence="8" id="KW-0325">Glycoprotein</keyword>
<evidence type="ECO:0000256" key="9">
    <source>
        <dbReference type="ARBA" id="ARBA00023277"/>
    </source>
</evidence>
<dbReference type="EnsemblPlants" id="KQK03329">
    <property type="protein sequence ID" value="KQK03329"/>
    <property type="gene ID" value="BRADI_2g07150v3"/>
</dbReference>
<evidence type="ECO:0000256" key="3">
    <source>
        <dbReference type="ARBA" id="ARBA00007072"/>
    </source>
</evidence>
<dbReference type="GO" id="GO:0005576">
    <property type="term" value="C:extracellular region"/>
    <property type="evidence" value="ECO:0007669"/>
    <property type="project" value="UniProtKB-SubCell"/>
</dbReference>
<proteinExistence type="inferred from homology"/>
<dbReference type="HOGENOM" id="CLU_008926_1_4_1"/>
<dbReference type="InterPro" id="IPR001701">
    <property type="entry name" value="Glyco_hydro_9"/>
</dbReference>
<protein>
    <recommendedName>
        <fullName evidence="14">Endoglucanase</fullName>
        <ecNumber evidence="14">3.2.1.4</ecNumber>
    </recommendedName>
</protein>
<evidence type="ECO:0000256" key="8">
    <source>
        <dbReference type="ARBA" id="ARBA00023180"/>
    </source>
</evidence>
<feature type="domain" description="Carbohydrate binding" evidence="15">
    <location>
        <begin position="534"/>
        <end position="614"/>
    </location>
</feature>
<dbReference type="InterPro" id="IPR012341">
    <property type="entry name" value="6hp_glycosidase-like_sf"/>
</dbReference>
<dbReference type="RefSeq" id="XP_014754287.1">
    <property type="nucleotide sequence ID" value="XM_014898801.2"/>
</dbReference>
<dbReference type="FunFam" id="1.50.10.10:FF:000020">
    <property type="entry name" value="Endoglucanase"/>
    <property type="match status" value="1"/>
</dbReference>
<dbReference type="Proteomes" id="UP000008810">
    <property type="component" value="Chromosome 2"/>
</dbReference>
<dbReference type="GO" id="GO:0030246">
    <property type="term" value="F:carbohydrate binding"/>
    <property type="evidence" value="ECO:0007669"/>
    <property type="project" value="InterPro"/>
</dbReference>
<evidence type="ECO:0000256" key="12">
    <source>
        <dbReference type="PROSITE-ProRule" id="PRU10059"/>
    </source>
</evidence>
<dbReference type="Gene3D" id="1.50.10.10">
    <property type="match status" value="1"/>
</dbReference>
<dbReference type="PANTHER" id="PTHR22298">
    <property type="entry name" value="ENDO-1,4-BETA-GLUCANASE"/>
    <property type="match status" value="1"/>
</dbReference>
<keyword evidence="18" id="KW-1185">Reference proteome</keyword>
<dbReference type="EC" id="3.2.1.4" evidence="14"/>
<evidence type="ECO:0000313" key="16">
    <source>
        <dbReference type="EMBL" id="KQK03329.1"/>
    </source>
</evidence>
<organism evidence="16">
    <name type="scientific">Brachypodium distachyon</name>
    <name type="common">Purple false brome</name>
    <name type="synonym">Trachynia distachya</name>
    <dbReference type="NCBI Taxonomy" id="15368"/>
    <lineage>
        <taxon>Eukaryota</taxon>
        <taxon>Viridiplantae</taxon>
        <taxon>Streptophyta</taxon>
        <taxon>Embryophyta</taxon>
        <taxon>Tracheophyta</taxon>
        <taxon>Spermatophyta</taxon>
        <taxon>Magnoliopsida</taxon>
        <taxon>Liliopsida</taxon>
        <taxon>Poales</taxon>
        <taxon>Poaceae</taxon>
        <taxon>BOP clade</taxon>
        <taxon>Pooideae</taxon>
        <taxon>Stipodae</taxon>
        <taxon>Brachypodieae</taxon>
        <taxon>Brachypodium</taxon>
    </lineage>
</organism>
<evidence type="ECO:0000256" key="4">
    <source>
        <dbReference type="ARBA" id="ARBA00022525"/>
    </source>
</evidence>
<name>I1HDC2_BRADI</name>
<feature type="chain" id="PRO_5013982680" description="Endoglucanase" evidence="14">
    <location>
        <begin position="20"/>
        <end position="628"/>
    </location>
</feature>
<evidence type="ECO:0000256" key="1">
    <source>
        <dbReference type="ARBA" id="ARBA00000966"/>
    </source>
</evidence>
<evidence type="ECO:0000313" key="18">
    <source>
        <dbReference type="Proteomes" id="UP000008810"/>
    </source>
</evidence>
<evidence type="ECO:0000259" key="15">
    <source>
        <dbReference type="SMART" id="SM01063"/>
    </source>
</evidence>
<evidence type="ECO:0000256" key="14">
    <source>
        <dbReference type="RuleBase" id="RU361166"/>
    </source>
</evidence>
<dbReference type="SUPFAM" id="SSF48208">
    <property type="entry name" value="Six-hairpin glycosidases"/>
    <property type="match status" value="1"/>
</dbReference>
<keyword evidence="4" id="KW-0964">Secreted</keyword>
<dbReference type="GeneID" id="100836131"/>
<dbReference type="InterPro" id="IPR008928">
    <property type="entry name" value="6-hairpin_glycosidase_sf"/>
</dbReference>
<dbReference type="InterPro" id="IPR033126">
    <property type="entry name" value="Glyco_hydro_9_Asp/Glu_AS"/>
</dbReference>
<dbReference type="PROSITE" id="PS00592">
    <property type="entry name" value="GH9_2"/>
    <property type="match status" value="1"/>
</dbReference>
<evidence type="ECO:0000256" key="10">
    <source>
        <dbReference type="ARBA" id="ARBA00023295"/>
    </source>
</evidence>
<gene>
    <name evidence="17" type="primary">LOC100836131</name>
    <name evidence="16" type="ORF">BRADI_2g07150v3</name>
</gene>
<dbReference type="GO" id="GO:0030245">
    <property type="term" value="P:cellulose catabolic process"/>
    <property type="evidence" value="ECO:0007669"/>
    <property type="project" value="UniProtKB-KW"/>
</dbReference>
<dbReference type="Gramene" id="KQK03329">
    <property type="protein sequence ID" value="KQK03329"/>
    <property type="gene ID" value="BRADI_2g07150v3"/>
</dbReference>
<dbReference type="AlphaFoldDB" id="I1HDC2"/>
<reference evidence="17" key="3">
    <citation type="submission" date="2018-08" db="UniProtKB">
        <authorList>
            <consortium name="EnsemblPlants"/>
        </authorList>
    </citation>
    <scope>IDENTIFICATION</scope>
    <source>
        <strain evidence="17">cv. Bd21</strain>
    </source>
</reference>
<evidence type="ECO:0000256" key="7">
    <source>
        <dbReference type="ARBA" id="ARBA00023001"/>
    </source>
</evidence>
<dbReference type="Pfam" id="PF09478">
    <property type="entry name" value="CBM49"/>
    <property type="match status" value="1"/>
</dbReference>
<dbReference type="InterPro" id="IPR018221">
    <property type="entry name" value="Glyco_hydro_9_His_AS"/>
</dbReference>
<feature type="signal peptide" evidence="14">
    <location>
        <begin position="1"/>
        <end position="19"/>
    </location>
</feature>
<keyword evidence="7 14" id="KW-0136">Cellulose degradation</keyword>
<comment type="subcellular location">
    <subcellularLocation>
        <location evidence="2">Secreted</location>
    </subcellularLocation>
</comment>
<dbReference type="PROSITE" id="PS00698">
    <property type="entry name" value="GH9_3"/>
    <property type="match status" value="1"/>
</dbReference>
<evidence type="ECO:0000256" key="13">
    <source>
        <dbReference type="PROSITE-ProRule" id="PRU10060"/>
    </source>
</evidence>
<evidence type="ECO:0000256" key="5">
    <source>
        <dbReference type="ARBA" id="ARBA00022729"/>
    </source>
</evidence>
<keyword evidence="6 12" id="KW-0378">Hydrolase</keyword>
<dbReference type="eggNOG" id="ENOG502QRF6">
    <property type="taxonomic scope" value="Eukaryota"/>
</dbReference>